<dbReference type="OrthoDB" id="66316at2"/>
<proteinExistence type="predicted"/>
<dbReference type="KEGG" id="camu:CA2015_4563"/>
<dbReference type="Proteomes" id="UP000036520">
    <property type="component" value="Chromosome"/>
</dbReference>
<dbReference type="PATRIC" id="fig|320787.5.peg.4999"/>
<protein>
    <submittedName>
        <fullName evidence="1">Uncharacterized protein</fullName>
    </submittedName>
</protein>
<gene>
    <name evidence="1" type="ORF">CA2015_4563</name>
</gene>
<name>A0A0H4PID2_9BACT</name>
<dbReference type="Pfam" id="PF20001">
    <property type="entry name" value="DUF6428"/>
    <property type="match status" value="1"/>
</dbReference>
<evidence type="ECO:0000313" key="1">
    <source>
        <dbReference type="EMBL" id="AKP53899.1"/>
    </source>
</evidence>
<dbReference type="AlphaFoldDB" id="A0A0H4PID2"/>
<dbReference type="RefSeq" id="WP_048643952.1">
    <property type="nucleotide sequence ID" value="NZ_CAXBGM010000020.1"/>
</dbReference>
<dbReference type="InterPro" id="IPR045534">
    <property type="entry name" value="DUF6428"/>
</dbReference>
<dbReference type="EMBL" id="CP012040">
    <property type="protein sequence ID" value="AKP53899.1"/>
    <property type="molecule type" value="Genomic_DNA"/>
</dbReference>
<sequence>MKLSEIKPILKAQETLSFQLPDGTLVPEHFHVTEVGKVIRHYIDCGGTERKEEAINFQLWDADDYNHRLHPEKLLHIIELSEKVLGLSDAPIEVEFQGETIQRFGLAYNGERFLLTSKQTDCLAKEKCGVPEKKPVLKMVSTPSGGSCTPGGGCC</sequence>
<reference evidence="1 2" key="1">
    <citation type="submission" date="2015-07" db="EMBL/GenBank/DDBJ databases">
        <authorList>
            <person name="Kim K.M."/>
        </authorList>
    </citation>
    <scope>NUCLEOTIDE SEQUENCE [LARGE SCALE GENOMIC DNA]</scope>
    <source>
        <strain evidence="1 2">KCTC 12363</strain>
    </source>
</reference>
<evidence type="ECO:0000313" key="2">
    <source>
        <dbReference type="Proteomes" id="UP000036520"/>
    </source>
</evidence>
<keyword evidence="2" id="KW-1185">Reference proteome</keyword>
<dbReference type="STRING" id="320787.CA2015_4563"/>
<organism evidence="1 2">
    <name type="scientific">Cyclobacterium amurskyense</name>
    <dbReference type="NCBI Taxonomy" id="320787"/>
    <lineage>
        <taxon>Bacteria</taxon>
        <taxon>Pseudomonadati</taxon>
        <taxon>Bacteroidota</taxon>
        <taxon>Cytophagia</taxon>
        <taxon>Cytophagales</taxon>
        <taxon>Cyclobacteriaceae</taxon>
        <taxon>Cyclobacterium</taxon>
    </lineage>
</organism>
<accession>A0A0H4PID2</accession>